<dbReference type="PROSITE" id="PS50215">
    <property type="entry name" value="ADAM_MEPRO"/>
    <property type="match status" value="1"/>
</dbReference>
<keyword evidence="1" id="KW-0862">Zinc</keyword>
<sequence length="132" mass="14718">AYWNVKNLLEVFSSESTHKDYCLAHLFTDLKFDNNILGLGYVASPRSHEPGGICSYGYFKNGQTLYLNSGVSSSRKHYSQRLTSQELALVTAHEFGHNWGSEHDPDKKECSPSASQGGSHLMYTYAVSGYDN</sequence>
<dbReference type="InterPro" id="IPR001590">
    <property type="entry name" value="Peptidase_M12B"/>
</dbReference>
<feature type="binding site" evidence="1">
    <location>
        <position position="93"/>
    </location>
    <ligand>
        <name>Zn(2+)</name>
        <dbReference type="ChEBI" id="CHEBI:29105"/>
        <note>catalytic</note>
    </ligand>
</feature>
<name>A0AAV2QBM8_MEGNR</name>
<dbReference type="PANTHER" id="PTHR45702">
    <property type="entry name" value="ADAM10/ADAM17 METALLOPEPTIDASE FAMILY MEMBER"/>
    <property type="match status" value="1"/>
</dbReference>
<proteinExistence type="predicted"/>
<accession>A0AAV2QBM8</accession>
<protein>
    <recommendedName>
        <fullName evidence="2">Peptidase M12B domain-containing protein</fullName>
    </recommendedName>
</protein>
<feature type="domain" description="Peptidase M12B" evidence="2">
    <location>
        <begin position="1"/>
        <end position="132"/>
    </location>
</feature>
<dbReference type="Gene3D" id="3.40.390.10">
    <property type="entry name" value="Collagenase (Catalytic Domain)"/>
    <property type="match status" value="1"/>
</dbReference>
<evidence type="ECO:0000313" key="3">
    <source>
        <dbReference type="EMBL" id="CAL4075052.1"/>
    </source>
</evidence>
<dbReference type="EMBL" id="CAXKWB010004720">
    <property type="protein sequence ID" value="CAL4075052.1"/>
    <property type="molecule type" value="Genomic_DNA"/>
</dbReference>
<keyword evidence="4" id="KW-1185">Reference proteome</keyword>
<dbReference type="InterPro" id="IPR024079">
    <property type="entry name" value="MetalloPept_cat_dom_sf"/>
</dbReference>
<evidence type="ECO:0000259" key="2">
    <source>
        <dbReference type="PROSITE" id="PS50215"/>
    </source>
</evidence>
<feature type="non-terminal residue" evidence="3">
    <location>
        <position position="132"/>
    </location>
</feature>
<comment type="caution">
    <text evidence="3">The sequence shown here is derived from an EMBL/GenBank/DDBJ whole genome shotgun (WGS) entry which is preliminary data.</text>
</comment>
<dbReference type="Proteomes" id="UP001497623">
    <property type="component" value="Unassembled WGS sequence"/>
</dbReference>
<dbReference type="Pfam" id="PF13688">
    <property type="entry name" value="Reprolysin_5"/>
    <property type="match status" value="1"/>
</dbReference>
<evidence type="ECO:0000313" key="4">
    <source>
        <dbReference type="Proteomes" id="UP001497623"/>
    </source>
</evidence>
<dbReference type="GO" id="GO:0004222">
    <property type="term" value="F:metalloendopeptidase activity"/>
    <property type="evidence" value="ECO:0007669"/>
    <property type="project" value="InterPro"/>
</dbReference>
<dbReference type="GO" id="GO:0005886">
    <property type="term" value="C:plasma membrane"/>
    <property type="evidence" value="ECO:0007669"/>
    <property type="project" value="TreeGrafter"/>
</dbReference>
<dbReference type="GO" id="GO:0007219">
    <property type="term" value="P:Notch signaling pathway"/>
    <property type="evidence" value="ECO:0007669"/>
    <property type="project" value="TreeGrafter"/>
</dbReference>
<reference evidence="3 4" key="1">
    <citation type="submission" date="2024-05" db="EMBL/GenBank/DDBJ databases">
        <authorList>
            <person name="Wallberg A."/>
        </authorList>
    </citation>
    <scope>NUCLEOTIDE SEQUENCE [LARGE SCALE GENOMIC DNA]</scope>
</reference>
<gene>
    <name evidence="3" type="ORF">MNOR_LOCUS9685</name>
</gene>
<dbReference type="InterPro" id="IPR051489">
    <property type="entry name" value="ADAM_Metalloproteinase"/>
</dbReference>
<dbReference type="GO" id="GO:0006509">
    <property type="term" value="P:membrane protein ectodomain proteolysis"/>
    <property type="evidence" value="ECO:0007669"/>
    <property type="project" value="TreeGrafter"/>
</dbReference>
<feature type="non-terminal residue" evidence="3">
    <location>
        <position position="1"/>
    </location>
</feature>
<dbReference type="PANTHER" id="PTHR45702:SF6">
    <property type="entry name" value="DISINTEGRIN AND METALLOPROTEINASE DOMAIN-CONTAINING PROTEIN 17"/>
    <property type="match status" value="1"/>
</dbReference>
<keyword evidence="1" id="KW-0479">Metal-binding</keyword>
<feature type="active site" evidence="1">
    <location>
        <position position="94"/>
    </location>
</feature>
<dbReference type="SUPFAM" id="SSF55486">
    <property type="entry name" value="Metalloproteases ('zincins'), catalytic domain"/>
    <property type="match status" value="1"/>
</dbReference>
<organism evidence="3 4">
    <name type="scientific">Meganyctiphanes norvegica</name>
    <name type="common">Northern krill</name>
    <name type="synonym">Thysanopoda norvegica</name>
    <dbReference type="NCBI Taxonomy" id="48144"/>
    <lineage>
        <taxon>Eukaryota</taxon>
        <taxon>Metazoa</taxon>
        <taxon>Ecdysozoa</taxon>
        <taxon>Arthropoda</taxon>
        <taxon>Crustacea</taxon>
        <taxon>Multicrustacea</taxon>
        <taxon>Malacostraca</taxon>
        <taxon>Eumalacostraca</taxon>
        <taxon>Eucarida</taxon>
        <taxon>Euphausiacea</taxon>
        <taxon>Euphausiidae</taxon>
        <taxon>Meganyctiphanes</taxon>
    </lineage>
</organism>
<dbReference type="GO" id="GO:0046872">
    <property type="term" value="F:metal ion binding"/>
    <property type="evidence" value="ECO:0007669"/>
    <property type="project" value="UniProtKB-KW"/>
</dbReference>
<dbReference type="AlphaFoldDB" id="A0AAV2QBM8"/>
<feature type="binding site" evidence="1">
    <location>
        <position position="97"/>
    </location>
    <ligand>
        <name>Zn(2+)</name>
        <dbReference type="ChEBI" id="CHEBI:29105"/>
        <note>catalytic</note>
    </ligand>
</feature>
<comment type="caution">
    <text evidence="1">Lacks conserved residue(s) required for the propagation of feature annotation.</text>
</comment>
<feature type="binding site" evidence="1">
    <location>
        <position position="103"/>
    </location>
    <ligand>
        <name>Zn(2+)</name>
        <dbReference type="ChEBI" id="CHEBI:29105"/>
        <note>catalytic</note>
    </ligand>
</feature>
<evidence type="ECO:0000256" key="1">
    <source>
        <dbReference type="PROSITE-ProRule" id="PRU00276"/>
    </source>
</evidence>